<organism evidence="1 2">
    <name type="scientific">Melipona quadrifasciata</name>
    <dbReference type="NCBI Taxonomy" id="166423"/>
    <lineage>
        <taxon>Eukaryota</taxon>
        <taxon>Metazoa</taxon>
        <taxon>Ecdysozoa</taxon>
        <taxon>Arthropoda</taxon>
        <taxon>Hexapoda</taxon>
        <taxon>Insecta</taxon>
        <taxon>Pterygota</taxon>
        <taxon>Neoptera</taxon>
        <taxon>Endopterygota</taxon>
        <taxon>Hymenoptera</taxon>
        <taxon>Apocrita</taxon>
        <taxon>Aculeata</taxon>
        <taxon>Apoidea</taxon>
        <taxon>Anthophila</taxon>
        <taxon>Apidae</taxon>
        <taxon>Melipona</taxon>
    </lineage>
</organism>
<sequence>MTKKYECFLVVFHQKKSNILQSVAERYFKPFEENIVDSSGEEFLLRDSRLQNYKKFKSWVENK</sequence>
<evidence type="ECO:0000313" key="2">
    <source>
        <dbReference type="Proteomes" id="UP000053105"/>
    </source>
</evidence>
<dbReference type="Proteomes" id="UP000053105">
    <property type="component" value="Unassembled WGS sequence"/>
</dbReference>
<accession>A0A0N0U6B3</accession>
<proteinExistence type="predicted"/>
<name>A0A0N0U6B3_9HYME</name>
<evidence type="ECO:0000313" key="1">
    <source>
        <dbReference type="EMBL" id="KOX77432.1"/>
    </source>
</evidence>
<keyword evidence="2" id="KW-1185">Reference proteome</keyword>
<dbReference type="EMBL" id="KQ435732">
    <property type="protein sequence ID" value="KOX77432.1"/>
    <property type="molecule type" value="Genomic_DNA"/>
</dbReference>
<protein>
    <submittedName>
        <fullName evidence="1">Uncharacterized protein</fullName>
    </submittedName>
</protein>
<gene>
    <name evidence="1" type="ORF">WN51_09756</name>
</gene>
<dbReference type="AlphaFoldDB" id="A0A0N0U6B3"/>
<reference evidence="1 2" key="1">
    <citation type="submission" date="2015-07" db="EMBL/GenBank/DDBJ databases">
        <title>The genome of Melipona quadrifasciata.</title>
        <authorList>
            <person name="Pan H."/>
            <person name="Kapheim K."/>
        </authorList>
    </citation>
    <scope>NUCLEOTIDE SEQUENCE [LARGE SCALE GENOMIC DNA]</scope>
    <source>
        <strain evidence="1">0111107301</strain>
        <tissue evidence="1">Whole body</tissue>
    </source>
</reference>